<evidence type="ECO:0000313" key="3">
    <source>
        <dbReference type="Proteomes" id="UP000316747"/>
    </source>
</evidence>
<reference evidence="2 3" key="1">
    <citation type="submission" date="2019-06" db="EMBL/GenBank/DDBJ databases">
        <title>Genome sequencing of plant associated microbes to promote plant fitness in Sorghum bicolor and Oryza sativa.</title>
        <authorList>
            <person name="Coleman-Derr D."/>
        </authorList>
    </citation>
    <scope>NUCLEOTIDE SEQUENCE [LARGE SCALE GENOMIC DNA]</scope>
    <source>
        <strain evidence="2 3">KV-663</strain>
    </source>
</reference>
<dbReference type="AlphaFoldDB" id="A0A543HUW5"/>
<dbReference type="PANTHER" id="PTHR48098:SF1">
    <property type="entry name" value="DIACYLGLYCEROL ACYLTRANSFERASE_MYCOLYLTRANSFERASE AG85A"/>
    <property type="match status" value="1"/>
</dbReference>
<protein>
    <submittedName>
        <fullName evidence="2">Putative esterase</fullName>
    </submittedName>
</protein>
<proteinExistence type="predicted"/>
<accession>A0A543HUW5</accession>
<dbReference type="InterPro" id="IPR050583">
    <property type="entry name" value="Mycobacterial_A85_antigen"/>
</dbReference>
<dbReference type="InterPro" id="IPR000801">
    <property type="entry name" value="Esterase-like"/>
</dbReference>
<gene>
    <name evidence="2" type="ORF">FBY41_2062</name>
</gene>
<dbReference type="EMBL" id="VFPM01000002">
    <property type="protein sequence ID" value="TQM62039.1"/>
    <property type="molecule type" value="Genomic_DNA"/>
</dbReference>
<sequence>MELTDSSLILLLGGLGLVVFVLLVIGWPHWGNRYARAATRGVQVLLLNVLVVALCGAALNDQYLFYSSWADLLGSRAASVQTHHGGTSHDVVVAKVAGTGLTHLPATPVTLPPLPRPGARLQSYGVVDQRANAQGQVLVYLPVGYNPRSTHAYPVIVGLHGFPSGPMGFVRLNMLSTIDTLTAEHKMAPSIVVIPRIDTPAGLDTECVNGGPGQPQTDTWLAHDIPAWTAKHFHVQRVRTSWATWGYSYGAWCAASLSMRHPDVFGASIGMQGYFRPDFSSRYDPLTSATLGGYDLVNMAHTAPPALAMWILTSREDSLSYPTTSKFLSVARPPLDVTATVLAHGGHRDSVWESFVPASFLWLAQTMPGFHG</sequence>
<dbReference type="PANTHER" id="PTHR48098">
    <property type="entry name" value="ENTEROCHELIN ESTERASE-RELATED"/>
    <property type="match status" value="1"/>
</dbReference>
<dbReference type="RefSeq" id="WP_141844106.1">
    <property type="nucleotide sequence ID" value="NZ_VFPM01000002.1"/>
</dbReference>
<feature type="transmembrane region" description="Helical" evidence="1">
    <location>
        <begin position="42"/>
        <end position="59"/>
    </location>
</feature>
<keyword evidence="1" id="KW-0472">Membrane</keyword>
<dbReference type="Pfam" id="PF00756">
    <property type="entry name" value="Esterase"/>
    <property type="match status" value="1"/>
</dbReference>
<keyword evidence="1" id="KW-0812">Transmembrane</keyword>
<dbReference type="Proteomes" id="UP000316747">
    <property type="component" value="Unassembled WGS sequence"/>
</dbReference>
<evidence type="ECO:0000313" key="2">
    <source>
        <dbReference type="EMBL" id="TQM62039.1"/>
    </source>
</evidence>
<dbReference type="SUPFAM" id="SSF53474">
    <property type="entry name" value="alpha/beta-Hydrolases"/>
    <property type="match status" value="1"/>
</dbReference>
<dbReference type="GO" id="GO:0016747">
    <property type="term" value="F:acyltransferase activity, transferring groups other than amino-acyl groups"/>
    <property type="evidence" value="ECO:0007669"/>
    <property type="project" value="TreeGrafter"/>
</dbReference>
<dbReference type="InterPro" id="IPR029058">
    <property type="entry name" value="AB_hydrolase_fold"/>
</dbReference>
<comment type="caution">
    <text evidence="2">The sequence shown here is derived from an EMBL/GenBank/DDBJ whole genome shotgun (WGS) entry which is preliminary data.</text>
</comment>
<dbReference type="Gene3D" id="3.40.50.1820">
    <property type="entry name" value="alpha/beta hydrolase"/>
    <property type="match status" value="1"/>
</dbReference>
<name>A0A543HUW5_9MICO</name>
<dbReference type="OrthoDB" id="3723842at2"/>
<evidence type="ECO:0000256" key="1">
    <source>
        <dbReference type="SAM" id="Phobius"/>
    </source>
</evidence>
<keyword evidence="3" id="KW-1185">Reference proteome</keyword>
<keyword evidence="1" id="KW-1133">Transmembrane helix</keyword>
<organism evidence="2 3">
    <name type="scientific">Humibacillus xanthopallidus</name>
    <dbReference type="NCBI Taxonomy" id="412689"/>
    <lineage>
        <taxon>Bacteria</taxon>
        <taxon>Bacillati</taxon>
        <taxon>Actinomycetota</taxon>
        <taxon>Actinomycetes</taxon>
        <taxon>Micrococcales</taxon>
        <taxon>Intrasporangiaceae</taxon>
        <taxon>Humibacillus</taxon>
    </lineage>
</organism>
<feature type="transmembrane region" description="Helical" evidence="1">
    <location>
        <begin position="6"/>
        <end position="30"/>
    </location>
</feature>